<feature type="transmembrane region" description="Helical" evidence="7">
    <location>
        <begin position="279"/>
        <end position="299"/>
    </location>
</feature>
<evidence type="ECO:0000313" key="10">
    <source>
        <dbReference type="EMBL" id="WUX52593.1"/>
    </source>
</evidence>
<feature type="transmembrane region" description="Helical" evidence="7">
    <location>
        <begin position="217"/>
        <end position="239"/>
    </location>
</feature>
<reference evidence="10" key="1">
    <citation type="submission" date="2022-10" db="EMBL/GenBank/DDBJ databases">
        <title>The complete genomes of actinobacterial strains from the NBC collection.</title>
        <authorList>
            <person name="Joergensen T.S."/>
            <person name="Alvarez Arevalo M."/>
            <person name="Sterndorff E.B."/>
            <person name="Faurdal D."/>
            <person name="Vuksanovic O."/>
            <person name="Mourched A.-S."/>
            <person name="Charusanti P."/>
            <person name="Shaw S."/>
            <person name="Blin K."/>
            <person name="Weber T."/>
        </authorList>
    </citation>
    <scope>NUCLEOTIDE SEQUENCE</scope>
    <source>
        <strain evidence="10">NBC_01432</strain>
    </source>
</reference>
<dbReference type="CDD" id="cd06261">
    <property type="entry name" value="TM_PBP2"/>
    <property type="match status" value="1"/>
</dbReference>
<keyword evidence="2 7" id="KW-0813">Transport</keyword>
<protein>
    <submittedName>
        <fullName evidence="10">Carbohydrate ABC transporter permease</fullName>
    </submittedName>
</protein>
<evidence type="ECO:0000256" key="8">
    <source>
        <dbReference type="SAM" id="MobiDB-lite"/>
    </source>
</evidence>
<dbReference type="SUPFAM" id="SSF161098">
    <property type="entry name" value="MetI-like"/>
    <property type="match status" value="1"/>
</dbReference>
<dbReference type="PANTHER" id="PTHR43744:SF12">
    <property type="entry name" value="ABC TRANSPORTER PERMEASE PROTEIN MG189-RELATED"/>
    <property type="match status" value="1"/>
</dbReference>
<dbReference type="RefSeq" id="WP_079128070.1">
    <property type="nucleotide sequence ID" value="NZ_CP108849.2"/>
</dbReference>
<accession>A0ABZ2A5F9</accession>
<dbReference type="Pfam" id="PF00528">
    <property type="entry name" value="BPD_transp_1"/>
    <property type="match status" value="1"/>
</dbReference>
<evidence type="ECO:0000256" key="2">
    <source>
        <dbReference type="ARBA" id="ARBA00022448"/>
    </source>
</evidence>
<dbReference type="PANTHER" id="PTHR43744">
    <property type="entry name" value="ABC TRANSPORTER PERMEASE PROTEIN MG189-RELATED-RELATED"/>
    <property type="match status" value="1"/>
</dbReference>
<dbReference type="InterPro" id="IPR035906">
    <property type="entry name" value="MetI-like_sf"/>
</dbReference>
<evidence type="ECO:0000313" key="11">
    <source>
        <dbReference type="Proteomes" id="UP001432209"/>
    </source>
</evidence>
<evidence type="ECO:0000256" key="3">
    <source>
        <dbReference type="ARBA" id="ARBA00022475"/>
    </source>
</evidence>
<dbReference type="EMBL" id="CP109495">
    <property type="protein sequence ID" value="WUX52593.1"/>
    <property type="molecule type" value="Genomic_DNA"/>
</dbReference>
<dbReference type="Proteomes" id="UP001432209">
    <property type="component" value="Chromosome"/>
</dbReference>
<proteinExistence type="inferred from homology"/>
<keyword evidence="3" id="KW-1003">Cell membrane</keyword>
<keyword evidence="11" id="KW-1185">Reference proteome</keyword>
<comment type="subcellular location">
    <subcellularLocation>
        <location evidence="1 7">Cell membrane</location>
        <topology evidence="1 7">Multi-pass membrane protein</topology>
    </subcellularLocation>
</comment>
<feature type="domain" description="ABC transmembrane type-1" evidence="9">
    <location>
        <begin position="107"/>
        <end position="299"/>
    </location>
</feature>
<feature type="transmembrane region" description="Helical" evidence="7">
    <location>
        <begin position="143"/>
        <end position="163"/>
    </location>
</feature>
<evidence type="ECO:0000256" key="5">
    <source>
        <dbReference type="ARBA" id="ARBA00022989"/>
    </source>
</evidence>
<gene>
    <name evidence="10" type="ORF">OG442_14220</name>
</gene>
<feature type="transmembrane region" description="Helical" evidence="7">
    <location>
        <begin position="175"/>
        <end position="196"/>
    </location>
</feature>
<comment type="similarity">
    <text evidence="7">Belongs to the binding-protein-dependent transport system permease family.</text>
</comment>
<dbReference type="Gene3D" id="1.10.3720.10">
    <property type="entry name" value="MetI-like"/>
    <property type="match status" value="1"/>
</dbReference>
<keyword evidence="5 7" id="KW-1133">Transmembrane helix</keyword>
<dbReference type="PROSITE" id="PS50928">
    <property type="entry name" value="ABC_TM1"/>
    <property type="match status" value="1"/>
</dbReference>
<dbReference type="GeneID" id="91344569"/>
<dbReference type="InterPro" id="IPR000515">
    <property type="entry name" value="MetI-like"/>
</dbReference>
<evidence type="ECO:0000256" key="4">
    <source>
        <dbReference type="ARBA" id="ARBA00022692"/>
    </source>
</evidence>
<name>A0ABZ2A5F9_STRNV</name>
<feature type="transmembrane region" description="Helical" evidence="7">
    <location>
        <begin position="106"/>
        <end position="131"/>
    </location>
</feature>
<keyword evidence="6 7" id="KW-0472">Membrane</keyword>
<evidence type="ECO:0000256" key="1">
    <source>
        <dbReference type="ARBA" id="ARBA00004651"/>
    </source>
</evidence>
<evidence type="ECO:0000256" key="6">
    <source>
        <dbReference type="ARBA" id="ARBA00023136"/>
    </source>
</evidence>
<sequence length="313" mass="33989">MSAARTTSPPPPPSAPAGPVDPKGPSWSDPGSGTAPKSGGGRLRKSGVYALLSIGLLVMAAPFLWMGLSSFKTDRDLTASPPVWIPSEWTLEHFDELLDRLDVPLYFFNSLTVAVLVTASNLVFCSMLGYALAKLRFGGRNKIFALVLGALMVPGNLMLLPLFVLMSKLQLIDSYAGLMLPFAAQAFGVFLMRQFMQSIPDELLEAARIDGAREWYIFWRIAMPLVKPALATLSILIFLGSWNNFVWPLIATNDPEKYTLPVALATFATDPNQSAGSNGMLMVGSLLIILPVLLVFIVLQRHFTQGLATTGMK</sequence>
<evidence type="ECO:0000256" key="7">
    <source>
        <dbReference type="RuleBase" id="RU363032"/>
    </source>
</evidence>
<feature type="region of interest" description="Disordered" evidence="8">
    <location>
        <begin position="1"/>
        <end position="41"/>
    </location>
</feature>
<evidence type="ECO:0000259" key="9">
    <source>
        <dbReference type="PROSITE" id="PS50928"/>
    </source>
</evidence>
<feature type="transmembrane region" description="Helical" evidence="7">
    <location>
        <begin position="47"/>
        <end position="68"/>
    </location>
</feature>
<keyword evidence="4 7" id="KW-0812">Transmembrane</keyword>
<organism evidence="10 11">
    <name type="scientific">Streptomyces niveus</name>
    <name type="common">Streptomyces spheroides</name>
    <dbReference type="NCBI Taxonomy" id="193462"/>
    <lineage>
        <taxon>Bacteria</taxon>
        <taxon>Bacillati</taxon>
        <taxon>Actinomycetota</taxon>
        <taxon>Actinomycetes</taxon>
        <taxon>Kitasatosporales</taxon>
        <taxon>Streptomycetaceae</taxon>
        <taxon>Streptomyces</taxon>
    </lineage>
</organism>